<dbReference type="GO" id="GO:0006310">
    <property type="term" value="P:DNA recombination"/>
    <property type="evidence" value="ECO:0007669"/>
    <property type="project" value="UniProtKB-KW"/>
</dbReference>
<evidence type="ECO:0000313" key="13">
    <source>
        <dbReference type="EMBL" id="CRI27259.1"/>
    </source>
</evidence>
<proteinExistence type="inferred from homology"/>
<keyword evidence="6 10" id="KW-0255">Endonuclease</keyword>
<evidence type="ECO:0000256" key="5">
    <source>
        <dbReference type="ARBA" id="ARBA00022722"/>
    </source>
</evidence>
<keyword evidence="4 10" id="KW-0235">DNA replication</keyword>
<dbReference type="EMBL" id="CVOU01000018">
    <property type="protein sequence ID" value="CRI27259.1"/>
    <property type="molecule type" value="Genomic_DNA"/>
</dbReference>
<dbReference type="InterPro" id="IPR004843">
    <property type="entry name" value="Calcineurin-like_PHP"/>
</dbReference>
<dbReference type="GO" id="GO:0006260">
    <property type="term" value="P:DNA replication"/>
    <property type="evidence" value="ECO:0007669"/>
    <property type="project" value="UniProtKB-KW"/>
</dbReference>
<evidence type="ECO:0000313" key="14">
    <source>
        <dbReference type="Proteomes" id="UP000236509"/>
    </source>
</evidence>
<gene>
    <name evidence="10 13" type="primary">sbcD</name>
    <name evidence="13" type="ORF">BN1326_60465</name>
</gene>
<dbReference type="InterPro" id="IPR053381">
    <property type="entry name" value="SbcCD_nuclease"/>
</dbReference>
<evidence type="ECO:0000256" key="10">
    <source>
        <dbReference type="RuleBase" id="RU363069"/>
    </source>
</evidence>
<keyword evidence="7 10" id="KW-0378">Hydrolase</keyword>
<feature type="domain" description="Nuclease SbcCD subunit D C-terminal" evidence="12">
    <location>
        <begin position="283"/>
        <end position="367"/>
    </location>
</feature>
<dbReference type="PANTHER" id="PTHR30337:SF0">
    <property type="entry name" value="NUCLEASE SBCCD SUBUNIT D"/>
    <property type="match status" value="1"/>
</dbReference>
<dbReference type="InterPro" id="IPR029052">
    <property type="entry name" value="Metallo-depent_PP-like"/>
</dbReference>
<reference evidence="13 14" key="1">
    <citation type="submission" date="2015-04" db="EMBL/GenBank/DDBJ databases">
        <authorList>
            <person name="Cao L."/>
            <person name="Gao C.H."/>
        </authorList>
    </citation>
    <scope>NUCLEOTIDE SEQUENCE [LARGE SCALE GENOMIC DNA]</scope>
    <source>
        <strain evidence="13 14">SH3</strain>
    </source>
</reference>
<evidence type="ECO:0000259" key="11">
    <source>
        <dbReference type="Pfam" id="PF00149"/>
    </source>
</evidence>
<dbReference type="InterPro" id="IPR050535">
    <property type="entry name" value="DNA_Repair-Maintenance_Comp"/>
</dbReference>
<keyword evidence="14" id="KW-1185">Reference proteome</keyword>
<dbReference type="GO" id="GO:0004519">
    <property type="term" value="F:endonuclease activity"/>
    <property type="evidence" value="ECO:0007669"/>
    <property type="project" value="UniProtKB-KW"/>
</dbReference>
<dbReference type="AlphaFoldDB" id="A0A7U7JUM0"/>
<dbReference type="Pfam" id="PF00149">
    <property type="entry name" value="Metallophos"/>
    <property type="match status" value="1"/>
</dbReference>
<keyword evidence="8 10" id="KW-0269">Exonuclease</keyword>
<comment type="subunit">
    <text evidence="2 10">Heterodimer of SbcC and SbcD.</text>
</comment>
<evidence type="ECO:0000256" key="7">
    <source>
        <dbReference type="ARBA" id="ARBA00022801"/>
    </source>
</evidence>
<evidence type="ECO:0000256" key="2">
    <source>
        <dbReference type="ARBA" id="ARBA00011322"/>
    </source>
</evidence>
<comment type="similarity">
    <text evidence="1 10">Belongs to the SbcD family.</text>
</comment>
<evidence type="ECO:0000256" key="6">
    <source>
        <dbReference type="ARBA" id="ARBA00022759"/>
    </source>
</evidence>
<dbReference type="Proteomes" id="UP000236509">
    <property type="component" value="Unassembled WGS sequence"/>
</dbReference>
<dbReference type="InterPro" id="IPR004593">
    <property type="entry name" value="SbcD"/>
</dbReference>
<dbReference type="SUPFAM" id="SSF56300">
    <property type="entry name" value="Metallo-dependent phosphatases"/>
    <property type="match status" value="1"/>
</dbReference>
<organism evidence="13 14">
    <name type="scientific">Staphylococcus argenteus</name>
    <dbReference type="NCBI Taxonomy" id="985002"/>
    <lineage>
        <taxon>Bacteria</taxon>
        <taxon>Bacillati</taxon>
        <taxon>Bacillota</taxon>
        <taxon>Bacilli</taxon>
        <taxon>Bacillales</taxon>
        <taxon>Staphylococcaceae</taxon>
        <taxon>Staphylococcus</taxon>
    </lineage>
</organism>
<evidence type="ECO:0000256" key="9">
    <source>
        <dbReference type="ARBA" id="ARBA00023172"/>
    </source>
</evidence>
<dbReference type="PANTHER" id="PTHR30337">
    <property type="entry name" value="COMPONENT OF ATP-DEPENDENT DSDNA EXONUCLEASE"/>
    <property type="match status" value="1"/>
</dbReference>
<evidence type="ECO:0000256" key="4">
    <source>
        <dbReference type="ARBA" id="ARBA00022705"/>
    </source>
</evidence>
<dbReference type="NCBIfam" id="NF041753">
    <property type="entry name" value="sbcd_Staph"/>
    <property type="match status" value="1"/>
</dbReference>
<accession>A0A7U7JUM0</accession>
<keyword evidence="9 10" id="KW-0233">DNA recombination</keyword>
<keyword evidence="5 10" id="KW-0540">Nuclease</keyword>
<dbReference type="Pfam" id="PF12320">
    <property type="entry name" value="SbcD_C"/>
    <property type="match status" value="1"/>
</dbReference>
<protein>
    <recommendedName>
        <fullName evidence="3 10">Nuclease SbcCD subunit D</fullName>
    </recommendedName>
</protein>
<dbReference type="InterPro" id="IPR041796">
    <property type="entry name" value="Mre11_N"/>
</dbReference>
<comment type="caution">
    <text evidence="13">The sequence shown here is derived from an EMBL/GenBank/DDBJ whole genome shotgun (WGS) entry which is preliminary data.</text>
</comment>
<sequence>MKQNEEYIKIKSEQTFYTEAIMKIIHTADWHLGKILNGKQLLEDQAYILDKFVEQMIIEKPDVIVIAGDLYDTTYPSKDAIMLLERTIGKLNLELNIPIIIISGNHDGKERLNYGASWFEHSQLYIRTDFTTIKSPITINEVNFYTLPYATVSEMKHYFEDESIENHQQGISRCIDEIQHLLDPKAINILIGHLTVQGGKTSDSERPLTIGTVESVQKNVFNVFDHIMLGHLHHPFSINDKKIKYSGSLLQYSFSEVGQSKGYRRIIIDGDDISDKFIPIEPLRQLEIITGEYSEVINEKIAVNNKENYFHFKLTNMSHITDPMMHLKQVYPNTLALTNETFNYNEEKNVIDISRKDDMTIIEQFYNYITDTGLSEVQSKKIKNILEDKLSKED</sequence>
<evidence type="ECO:0000259" key="12">
    <source>
        <dbReference type="Pfam" id="PF12320"/>
    </source>
</evidence>
<comment type="function">
    <text evidence="10">SbcCD cleaves DNA hairpin structures. These structures can inhibit DNA replication and are intermediates in certain DNA recombination reactions. The complex acts as a 3'-&gt;5' double strand exonuclease that can open hairpins. It also has a 5' single-strand endonuclease activity.</text>
</comment>
<dbReference type="Gene3D" id="3.60.21.10">
    <property type="match status" value="1"/>
</dbReference>
<dbReference type="NCBIfam" id="TIGR00619">
    <property type="entry name" value="sbcd"/>
    <property type="match status" value="1"/>
</dbReference>
<name>A0A7U7JUM0_9STAP</name>
<evidence type="ECO:0000256" key="3">
    <source>
        <dbReference type="ARBA" id="ARBA00013365"/>
    </source>
</evidence>
<evidence type="ECO:0000256" key="8">
    <source>
        <dbReference type="ARBA" id="ARBA00022839"/>
    </source>
</evidence>
<dbReference type="InterPro" id="IPR026843">
    <property type="entry name" value="SbcD_C"/>
</dbReference>
<dbReference type="CDD" id="cd00840">
    <property type="entry name" value="MPP_Mre11_N"/>
    <property type="match status" value="1"/>
</dbReference>
<dbReference type="GO" id="GO:0008408">
    <property type="term" value="F:3'-5' exonuclease activity"/>
    <property type="evidence" value="ECO:0007669"/>
    <property type="project" value="InterPro"/>
</dbReference>
<feature type="domain" description="Calcineurin-like phosphoesterase" evidence="11">
    <location>
        <begin position="22"/>
        <end position="235"/>
    </location>
</feature>
<evidence type="ECO:0000256" key="1">
    <source>
        <dbReference type="ARBA" id="ARBA00010555"/>
    </source>
</evidence>